<feature type="site" description="Important for BtuC binding" evidence="5">
    <location>
        <position position="72"/>
    </location>
</feature>
<dbReference type="PANTHER" id="PTHR30535:SF34">
    <property type="entry name" value="MOLYBDATE-BINDING PROTEIN MOLA"/>
    <property type="match status" value="1"/>
</dbReference>
<dbReference type="SUPFAM" id="SSF53807">
    <property type="entry name" value="Helical backbone' metal receptor"/>
    <property type="match status" value="1"/>
</dbReference>
<reference evidence="7 8" key="1">
    <citation type="journal article" date="2024" name="ISME J.">
        <title>Tailless and filamentous prophages are predominant in marine Vibrio.</title>
        <authorList>
            <person name="Steensen K."/>
            <person name="Seneca J."/>
            <person name="Bartlau N."/>
            <person name="Yu X.A."/>
            <person name="Hussain F.A."/>
            <person name="Polz M.F."/>
        </authorList>
    </citation>
    <scope>NUCLEOTIDE SEQUENCE [LARGE SCALE GENOMIC DNA]</scope>
    <source>
        <strain evidence="7 8">10N.222.51.A1</strain>
    </source>
</reference>
<dbReference type="InterPro" id="IPR054828">
    <property type="entry name" value="Vit_B12_bind_prot"/>
</dbReference>
<evidence type="ECO:0000256" key="3">
    <source>
        <dbReference type="ARBA" id="ARBA00022764"/>
    </source>
</evidence>
<gene>
    <name evidence="5 7" type="primary">btuF</name>
    <name evidence="7" type="ORF">AB4566_00775</name>
</gene>
<keyword evidence="8" id="KW-1185">Reference proteome</keyword>
<dbReference type="PANTHER" id="PTHR30535">
    <property type="entry name" value="VITAMIN B12-BINDING PROTEIN"/>
    <property type="match status" value="1"/>
</dbReference>
<proteinExistence type="inferred from homology"/>
<sequence>MSIFTLNLSTPSFAASDIKPAQRVISLAPHATELAYAAGLGDKLIAVSEHSDYPEEAARLEKVANYQGIKVEKIITLQPDLILAWPAGNPPRELAKLEQFGFEIYYSKTKTLDNIANNIEQLSQYASNPEIGKKNAQNYRNSIKSLKEKYQNAEPVRYFYQLSEKPIITVAKGNWPSEVFDFCGGENIFESSGSPYPQVSIEQVVINKPEVIFTSRHAIENGNMWEGWKNEIPAINKNQIWSLNSDWINRPTDRTLKAIGQVCDYFDKARQNR</sequence>
<dbReference type="CDD" id="cd01144">
    <property type="entry name" value="BtuF"/>
    <property type="match status" value="1"/>
</dbReference>
<name>A0ABV4N5X1_9VIBR</name>
<comment type="caution">
    <text evidence="5">Lacks conserved residue(s) required for the propagation of feature annotation.</text>
</comment>
<comment type="subcellular location">
    <subcellularLocation>
        <location evidence="5">Periplasm</location>
    </subcellularLocation>
</comment>
<dbReference type="Gene3D" id="3.40.50.1980">
    <property type="entry name" value="Nitrogenase molybdenum iron protein domain"/>
    <property type="match status" value="2"/>
</dbReference>
<evidence type="ECO:0000313" key="7">
    <source>
        <dbReference type="EMBL" id="MFA0566800.1"/>
    </source>
</evidence>
<dbReference type="PROSITE" id="PS50983">
    <property type="entry name" value="FE_B12_PBP"/>
    <property type="match status" value="1"/>
</dbReference>
<dbReference type="NCBIfam" id="NF038402">
    <property type="entry name" value="TroA_like"/>
    <property type="match status" value="1"/>
</dbReference>
<keyword evidence="1 5" id="KW-0813">Transport</keyword>
<organism evidence="7 8">
    <name type="scientific">Vibrio gallaecicus</name>
    <dbReference type="NCBI Taxonomy" id="552386"/>
    <lineage>
        <taxon>Bacteria</taxon>
        <taxon>Pseudomonadati</taxon>
        <taxon>Pseudomonadota</taxon>
        <taxon>Gammaproteobacteria</taxon>
        <taxon>Vibrionales</taxon>
        <taxon>Vibrionaceae</taxon>
        <taxon>Vibrio</taxon>
    </lineage>
</organism>
<accession>A0ABV4N5X1</accession>
<evidence type="ECO:0000259" key="6">
    <source>
        <dbReference type="PROSITE" id="PS50983"/>
    </source>
</evidence>
<evidence type="ECO:0000256" key="2">
    <source>
        <dbReference type="ARBA" id="ARBA00022729"/>
    </source>
</evidence>
<feature type="domain" description="Fe/B12 periplasmic-binding" evidence="6">
    <location>
        <begin position="23"/>
        <end position="270"/>
    </location>
</feature>
<protein>
    <recommendedName>
        <fullName evidence="5">Vitamin B12-binding protein</fullName>
    </recommendedName>
</protein>
<dbReference type="HAMAP" id="MF_01000">
    <property type="entry name" value="BtuF"/>
    <property type="match status" value="1"/>
</dbReference>
<dbReference type="Proteomes" id="UP001570417">
    <property type="component" value="Unassembled WGS sequence"/>
</dbReference>
<keyword evidence="4" id="KW-1015">Disulfide bond</keyword>
<dbReference type="RefSeq" id="WP_372264498.1">
    <property type="nucleotide sequence ID" value="NZ_JBFRUW010000001.1"/>
</dbReference>
<dbReference type="EMBL" id="JBFRUW010000001">
    <property type="protein sequence ID" value="MFA0566800.1"/>
    <property type="molecule type" value="Genomic_DNA"/>
</dbReference>
<dbReference type="InterPro" id="IPR002491">
    <property type="entry name" value="ABC_transptr_periplasmic_BD"/>
</dbReference>
<dbReference type="InterPro" id="IPR050902">
    <property type="entry name" value="ABC_Transporter_SBP"/>
</dbReference>
<comment type="subunit">
    <text evidence="5">The complex is composed of two ATP-binding proteins (BtuD), two transmembrane proteins (BtuC) and a solute-binding protein (BtuF).</text>
</comment>
<comment type="similarity">
    <text evidence="5">Belongs to the BtuF family.</text>
</comment>
<evidence type="ECO:0000256" key="4">
    <source>
        <dbReference type="ARBA" id="ARBA00023157"/>
    </source>
</evidence>
<comment type="caution">
    <text evidence="7">The sequence shown here is derived from an EMBL/GenBank/DDBJ whole genome shotgun (WGS) entry which is preliminary data.</text>
</comment>
<keyword evidence="2 5" id="KW-0732">Signal</keyword>
<keyword evidence="3 5" id="KW-0574">Periplasm</keyword>
<evidence type="ECO:0000313" key="8">
    <source>
        <dbReference type="Proteomes" id="UP001570417"/>
    </source>
</evidence>
<feature type="site" description="Important for BtuC binding" evidence="5">
    <location>
        <position position="202"/>
    </location>
</feature>
<comment type="function">
    <text evidence="5">Part of the ABC transporter complex BtuCDF involved in vitamin B12 import. Binds vitamin B12 and delivers it to the periplasmic surface of BtuC.</text>
</comment>
<dbReference type="InterPro" id="IPR023544">
    <property type="entry name" value="ABC_transptr_vit_B12-bd"/>
</dbReference>
<dbReference type="NCBIfam" id="NF002894">
    <property type="entry name" value="PRK03379.1"/>
    <property type="match status" value="1"/>
</dbReference>
<evidence type="ECO:0000256" key="5">
    <source>
        <dbReference type="HAMAP-Rule" id="MF_01000"/>
    </source>
</evidence>
<evidence type="ECO:0000256" key="1">
    <source>
        <dbReference type="ARBA" id="ARBA00022448"/>
    </source>
</evidence>
<dbReference type="Pfam" id="PF01497">
    <property type="entry name" value="Peripla_BP_2"/>
    <property type="match status" value="1"/>
</dbReference>